<dbReference type="InterPro" id="IPR016032">
    <property type="entry name" value="Sig_transdc_resp-reg_C-effctor"/>
</dbReference>
<proteinExistence type="predicted"/>
<evidence type="ECO:0008006" key="6">
    <source>
        <dbReference type="Google" id="ProtNLM"/>
    </source>
</evidence>
<evidence type="ECO:0000256" key="1">
    <source>
        <dbReference type="SAM" id="Coils"/>
    </source>
</evidence>
<sequence>MKALKHGLIGWVCVLALAACAEALPSQRIQIEKAEQMLQQNAEEAIALLRSVKDPEILPDSLRARFALAMGQAHYNAHWVMNEDSLLLYALDYYGRPDIRDTLQLLRTYKLAAHYFYDSERYKEATEMMAEGNRIAALRGDTAARLDLLRSVANIGEGNDDFEGLIRLQKQLIAIEPDSTRRYSNYNSLAISYYCANQNDSALLALRKATECLYTSADSLKALYYVMRNYADILSDSGKNQEAINLQRHSLQEYKETKHPFESLSYYALSRYFLNMGQVDSARYYIQMGDSVRSPYIDQDLSLANFYLVQKTLMDYIDSRSFTIRDVAFFSNRLYNNFIRDQRVIAQKGKVQLLLQQQNMNLQLEKQKERTFFVGVVALCILLLLTVVWYLQRRKHLLVEKEEELEALRRLLHETEGDESGNNDKFVKKMLLQQLGLIRIVATNPSSDHQELLVQMGRIANKDVAVDDLLVWSDLYKTIDMVHDGFYTRISQKYGNILNEKELQLCCLLKSDFSTKEISVVIQQSIRTVYQRKTVIRQKLDMAEKEDIVEFLSCKQIGR</sequence>
<keyword evidence="3" id="KW-0732">Signal</keyword>
<accession>A0A0P0GP08</accession>
<dbReference type="RefSeq" id="WP_029426232.1">
    <property type="nucleotide sequence ID" value="NZ_CP012801.1"/>
</dbReference>
<keyword evidence="2" id="KW-1133">Transmembrane helix</keyword>
<evidence type="ECO:0000313" key="4">
    <source>
        <dbReference type="EMBL" id="ALJ59853.1"/>
    </source>
</evidence>
<evidence type="ECO:0000256" key="2">
    <source>
        <dbReference type="SAM" id="Phobius"/>
    </source>
</evidence>
<dbReference type="PATRIC" id="fig|246787.4.peg.2692"/>
<dbReference type="AlphaFoldDB" id="A0A0P0GP08"/>
<dbReference type="SUPFAM" id="SSF48452">
    <property type="entry name" value="TPR-like"/>
    <property type="match status" value="2"/>
</dbReference>
<dbReference type="SUPFAM" id="SSF46894">
    <property type="entry name" value="C-terminal effector domain of the bipartite response regulators"/>
    <property type="match status" value="1"/>
</dbReference>
<keyword evidence="2" id="KW-0472">Membrane</keyword>
<dbReference type="PROSITE" id="PS51257">
    <property type="entry name" value="PROKAR_LIPOPROTEIN"/>
    <property type="match status" value="1"/>
</dbReference>
<keyword evidence="2" id="KW-0812">Transmembrane</keyword>
<dbReference type="EMBL" id="CP012801">
    <property type="protein sequence ID" value="ALJ59853.1"/>
    <property type="molecule type" value="Genomic_DNA"/>
</dbReference>
<dbReference type="InterPro" id="IPR011990">
    <property type="entry name" value="TPR-like_helical_dom_sf"/>
</dbReference>
<feature type="chain" id="PRO_5006047917" description="Tetratricopeptide repeat protein" evidence="3">
    <location>
        <begin position="24"/>
        <end position="559"/>
    </location>
</feature>
<feature type="signal peptide" evidence="3">
    <location>
        <begin position="1"/>
        <end position="23"/>
    </location>
</feature>
<name>A0A0P0GP08_9BACE</name>
<evidence type="ECO:0000313" key="5">
    <source>
        <dbReference type="Proteomes" id="UP000061809"/>
    </source>
</evidence>
<dbReference type="GO" id="GO:0006355">
    <property type="term" value="P:regulation of DNA-templated transcription"/>
    <property type="evidence" value="ECO:0007669"/>
    <property type="project" value="InterPro"/>
</dbReference>
<protein>
    <recommendedName>
        <fullName evidence="6">Tetratricopeptide repeat protein</fullName>
    </recommendedName>
</protein>
<feature type="coiled-coil region" evidence="1">
    <location>
        <begin position="391"/>
        <end position="418"/>
    </location>
</feature>
<keyword evidence="1" id="KW-0175">Coiled coil</keyword>
<organism evidence="4 5">
    <name type="scientific">Bacteroides cellulosilyticus</name>
    <dbReference type="NCBI Taxonomy" id="246787"/>
    <lineage>
        <taxon>Bacteria</taxon>
        <taxon>Pseudomonadati</taxon>
        <taxon>Bacteroidota</taxon>
        <taxon>Bacteroidia</taxon>
        <taxon>Bacteroidales</taxon>
        <taxon>Bacteroidaceae</taxon>
        <taxon>Bacteroides</taxon>
    </lineage>
</organism>
<dbReference type="KEGG" id="bcel:BcellWH2_02614"/>
<reference evidence="4 5" key="1">
    <citation type="journal article" date="2015" name="Science">
        <title>Genetic determinants of in vivo fitness and diet responsiveness in multiple human gut Bacteroides.</title>
        <authorList>
            <person name="Wu M."/>
            <person name="McNulty N.P."/>
            <person name="Rodionov D.A."/>
            <person name="Khoroshkin M.S."/>
            <person name="Griffin N.W."/>
            <person name="Cheng J."/>
            <person name="Latreille P."/>
            <person name="Kerstetter R.A."/>
            <person name="Terrapon N."/>
            <person name="Henrissat B."/>
            <person name="Osterman A.L."/>
            <person name="Gordon J.I."/>
        </authorList>
    </citation>
    <scope>NUCLEOTIDE SEQUENCE [LARGE SCALE GENOMIC DNA]</scope>
    <source>
        <strain evidence="4 5">WH2</strain>
    </source>
</reference>
<dbReference type="Proteomes" id="UP000061809">
    <property type="component" value="Chromosome"/>
</dbReference>
<dbReference type="Gene3D" id="1.25.40.10">
    <property type="entry name" value="Tetratricopeptide repeat domain"/>
    <property type="match status" value="1"/>
</dbReference>
<feature type="transmembrane region" description="Helical" evidence="2">
    <location>
        <begin position="372"/>
        <end position="391"/>
    </location>
</feature>
<dbReference type="GO" id="GO:0003677">
    <property type="term" value="F:DNA binding"/>
    <property type="evidence" value="ECO:0007669"/>
    <property type="project" value="InterPro"/>
</dbReference>
<evidence type="ECO:0000256" key="3">
    <source>
        <dbReference type="SAM" id="SignalP"/>
    </source>
</evidence>
<gene>
    <name evidence="4" type="ORF">BcellWH2_02614</name>
</gene>